<keyword evidence="10" id="KW-1185">Reference proteome</keyword>
<gene>
    <name evidence="9" type="ORF">ADM99_03675</name>
</gene>
<dbReference type="SUPFAM" id="SSF161098">
    <property type="entry name" value="MetI-like"/>
    <property type="match status" value="1"/>
</dbReference>
<protein>
    <recommendedName>
        <fullName evidence="8">ABC transmembrane type-1 domain-containing protein</fullName>
    </recommendedName>
</protein>
<evidence type="ECO:0000256" key="1">
    <source>
        <dbReference type="ARBA" id="ARBA00004651"/>
    </source>
</evidence>
<dbReference type="PANTHER" id="PTHR30151:SF0">
    <property type="entry name" value="ABC TRANSPORTER PERMEASE PROTEIN MJ0413-RELATED"/>
    <property type="match status" value="1"/>
</dbReference>
<dbReference type="InterPro" id="IPR035906">
    <property type="entry name" value="MetI-like_sf"/>
</dbReference>
<evidence type="ECO:0000313" key="9">
    <source>
        <dbReference type="EMBL" id="KPL73326.1"/>
    </source>
</evidence>
<comment type="caution">
    <text evidence="9">The sequence shown here is derived from an EMBL/GenBank/DDBJ whole genome shotgun (WGS) entry which is preliminary data.</text>
</comment>
<feature type="transmembrane region" description="Helical" evidence="7">
    <location>
        <begin position="15"/>
        <end position="35"/>
    </location>
</feature>
<dbReference type="EMBL" id="LGCK01000006">
    <property type="protein sequence ID" value="KPL73326.1"/>
    <property type="molecule type" value="Genomic_DNA"/>
</dbReference>
<dbReference type="PROSITE" id="PS50928">
    <property type="entry name" value="ABC_TM1"/>
    <property type="match status" value="1"/>
</dbReference>
<dbReference type="AlphaFoldDB" id="A0A0P6XET7"/>
<dbReference type="GO" id="GO:0055085">
    <property type="term" value="P:transmembrane transport"/>
    <property type="evidence" value="ECO:0007669"/>
    <property type="project" value="InterPro"/>
</dbReference>
<keyword evidence="6 7" id="KW-0472">Membrane</keyword>
<evidence type="ECO:0000256" key="6">
    <source>
        <dbReference type="ARBA" id="ARBA00023136"/>
    </source>
</evidence>
<evidence type="ECO:0000256" key="7">
    <source>
        <dbReference type="RuleBase" id="RU363032"/>
    </source>
</evidence>
<dbReference type="Pfam" id="PF00528">
    <property type="entry name" value="BPD_transp_1"/>
    <property type="match status" value="1"/>
</dbReference>
<keyword evidence="4 7" id="KW-0812">Transmembrane</keyword>
<sequence>MTGTKIFITSLRNEGFAFLLFLGVWSIISIFYPVYVIPSPLAVISAFPGFLPDEFLHHLTVTACRIGVGFGVSFFVGSFIGILAFARKWEAPVNALMAALNILPGMILGVIFLLIFGIGHLTPIALVLFLTLPTLTINTINNLSKRDVTLEQYLVSLGAKQKHILRYLYLPALVPTLLSNLSIGMGLAIKVVLMGEFIGSQDGIGYLLNAARIYFNMKEVFFYLILLLVFTLIYQGILTLLANTVLRKYFYAG</sequence>
<feature type="transmembrane region" description="Helical" evidence="7">
    <location>
        <begin position="220"/>
        <end position="241"/>
    </location>
</feature>
<proteinExistence type="inferred from homology"/>
<evidence type="ECO:0000259" key="8">
    <source>
        <dbReference type="PROSITE" id="PS50928"/>
    </source>
</evidence>
<feature type="transmembrane region" description="Helical" evidence="7">
    <location>
        <begin position="124"/>
        <end position="143"/>
    </location>
</feature>
<dbReference type="PANTHER" id="PTHR30151">
    <property type="entry name" value="ALKANE SULFONATE ABC TRANSPORTER-RELATED, MEMBRANE SUBUNIT"/>
    <property type="match status" value="1"/>
</dbReference>
<evidence type="ECO:0000256" key="2">
    <source>
        <dbReference type="ARBA" id="ARBA00022448"/>
    </source>
</evidence>
<dbReference type="GO" id="GO:0005886">
    <property type="term" value="C:plasma membrane"/>
    <property type="evidence" value="ECO:0007669"/>
    <property type="project" value="UniProtKB-SubCell"/>
</dbReference>
<feature type="transmembrane region" description="Helical" evidence="7">
    <location>
        <begin position="98"/>
        <end position="118"/>
    </location>
</feature>
<dbReference type="CDD" id="cd06261">
    <property type="entry name" value="TM_PBP2"/>
    <property type="match status" value="1"/>
</dbReference>
<comment type="similarity">
    <text evidence="7">Belongs to the binding-protein-dependent transport system permease family.</text>
</comment>
<feature type="domain" description="ABC transmembrane type-1" evidence="8">
    <location>
        <begin position="59"/>
        <end position="238"/>
    </location>
</feature>
<feature type="transmembrane region" description="Helical" evidence="7">
    <location>
        <begin position="55"/>
        <end position="86"/>
    </location>
</feature>
<evidence type="ECO:0000256" key="5">
    <source>
        <dbReference type="ARBA" id="ARBA00022989"/>
    </source>
</evidence>
<keyword evidence="3" id="KW-1003">Cell membrane</keyword>
<dbReference type="Proteomes" id="UP000050430">
    <property type="component" value="Unassembled WGS sequence"/>
</dbReference>
<accession>A0A0P6XET7</accession>
<feature type="transmembrane region" description="Helical" evidence="7">
    <location>
        <begin position="164"/>
        <end position="189"/>
    </location>
</feature>
<name>A0A0P6XET7_9CHLR</name>
<evidence type="ECO:0000256" key="3">
    <source>
        <dbReference type="ARBA" id="ARBA00022475"/>
    </source>
</evidence>
<organism evidence="9 10">
    <name type="scientific">Leptolinea tardivitalis</name>
    <dbReference type="NCBI Taxonomy" id="229920"/>
    <lineage>
        <taxon>Bacteria</taxon>
        <taxon>Bacillati</taxon>
        <taxon>Chloroflexota</taxon>
        <taxon>Anaerolineae</taxon>
        <taxon>Anaerolineales</taxon>
        <taxon>Anaerolineaceae</taxon>
        <taxon>Leptolinea</taxon>
    </lineage>
</organism>
<dbReference type="InterPro" id="IPR000515">
    <property type="entry name" value="MetI-like"/>
</dbReference>
<evidence type="ECO:0000256" key="4">
    <source>
        <dbReference type="ARBA" id="ARBA00022692"/>
    </source>
</evidence>
<reference evidence="9 10" key="1">
    <citation type="submission" date="2015-07" db="EMBL/GenBank/DDBJ databases">
        <title>Genome sequence of Leptolinea tardivitalis DSM 16556.</title>
        <authorList>
            <person name="Hemp J."/>
            <person name="Ward L.M."/>
            <person name="Pace L.A."/>
            <person name="Fischer W.W."/>
        </authorList>
    </citation>
    <scope>NUCLEOTIDE SEQUENCE [LARGE SCALE GENOMIC DNA]</scope>
    <source>
        <strain evidence="9 10">YMTK-2</strain>
    </source>
</reference>
<dbReference type="Gene3D" id="1.10.3720.10">
    <property type="entry name" value="MetI-like"/>
    <property type="match status" value="1"/>
</dbReference>
<dbReference type="OrthoDB" id="9804353at2"/>
<comment type="subcellular location">
    <subcellularLocation>
        <location evidence="1 7">Cell membrane</location>
        <topology evidence="1 7">Multi-pass membrane protein</topology>
    </subcellularLocation>
</comment>
<evidence type="ECO:0000313" key="10">
    <source>
        <dbReference type="Proteomes" id="UP000050430"/>
    </source>
</evidence>
<keyword evidence="2 7" id="KW-0813">Transport</keyword>
<dbReference type="STRING" id="229920.ADM99_03675"/>
<dbReference type="RefSeq" id="WP_062421740.1">
    <property type="nucleotide sequence ID" value="NZ_BBYA01000009.1"/>
</dbReference>
<keyword evidence="5 7" id="KW-1133">Transmembrane helix</keyword>